<organism evidence="1 2">
    <name type="scientific">Edwardsiella anguillarum ET080813</name>
    <dbReference type="NCBI Taxonomy" id="667120"/>
    <lineage>
        <taxon>Bacteria</taxon>
        <taxon>Pseudomonadati</taxon>
        <taxon>Pseudomonadota</taxon>
        <taxon>Gammaproteobacteria</taxon>
        <taxon>Enterobacterales</taxon>
        <taxon>Hafniaceae</taxon>
        <taxon>Edwardsiella</taxon>
    </lineage>
</organism>
<evidence type="ECO:0000313" key="2">
    <source>
        <dbReference type="Proteomes" id="UP000028681"/>
    </source>
</evidence>
<dbReference type="AlphaFoldDB" id="A0A076LPK0"/>
<gene>
    <name evidence="1" type="ORF">ETEE_1106</name>
</gene>
<evidence type="ECO:0000313" key="1">
    <source>
        <dbReference type="EMBL" id="AIJ07569.1"/>
    </source>
</evidence>
<dbReference type="EMBL" id="CP006664">
    <property type="protein sequence ID" value="AIJ07569.1"/>
    <property type="molecule type" value="Genomic_DNA"/>
</dbReference>
<dbReference type="HOGENOM" id="CLU_3079353_0_0_6"/>
<accession>A0A076LPK0</accession>
<dbReference type="KEGG" id="ete:ETEE_1106"/>
<name>A0A076LPK0_9GAMM</name>
<dbReference type="Proteomes" id="UP000028681">
    <property type="component" value="Chromosome"/>
</dbReference>
<proteinExistence type="predicted"/>
<protein>
    <submittedName>
        <fullName evidence="1">Uncharacterized protein</fullName>
    </submittedName>
</protein>
<reference evidence="1 2" key="1">
    <citation type="journal article" date="2012" name="PLoS ONE">
        <title>Edwardsiella comparative phylogenomics reveal the new intra/inter-species taxonomic relationships, virulence evolution and niche adaptation mechanisms.</title>
        <authorList>
            <person name="Yang M."/>
            <person name="Lv Y."/>
            <person name="Xiao J."/>
            <person name="Wu H."/>
            <person name="Zheng H."/>
            <person name="Liu Q."/>
            <person name="Zhang Y."/>
            <person name="Wang Q."/>
        </authorList>
    </citation>
    <scope>NUCLEOTIDE SEQUENCE [LARGE SCALE GENOMIC DNA]</scope>
    <source>
        <strain evidence="2">080813</strain>
    </source>
</reference>
<sequence>MQSYKHTPDGEAAFIHFFCGYICVELSGKRGKTYHHRDNHPVPPKNISISFN</sequence>